<dbReference type="GO" id="GO:0008270">
    <property type="term" value="F:zinc ion binding"/>
    <property type="evidence" value="ECO:0007669"/>
    <property type="project" value="UniProtKB-KW"/>
</dbReference>
<dbReference type="PROSITE" id="PS50089">
    <property type="entry name" value="ZF_RING_2"/>
    <property type="match status" value="1"/>
</dbReference>
<dbReference type="FunFam" id="3.30.40.10:FF:000037">
    <property type="entry name" value="Cdk-activating kinase assembly factor MAT1, centre"/>
    <property type="match status" value="1"/>
</dbReference>
<dbReference type="SMART" id="SM00184">
    <property type="entry name" value="RING"/>
    <property type="match status" value="1"/>
</dbReference>
<sequence>MFAKRRAELAPAYQDKNDKCPICRSERYMNTTMRLLVGPCFHTMCDSCIDRLFAQGPAPCPICHQILRKMAFVEPTFEDLGVEKEVRIRKRLAETFNKRPEDFATLREYNDYLEDVEEISMSRTATLQHMT</sequence>
<proteinExistence type="predicted"/>
<dbReference type="GO" id="GO:0016301">
    <property type="term" value="F:kinase activity"/>
    <property type="evidence" value="ECO:0007669"/>
    <property type="project" value="UniProtKB-KW"/>
</dbReference>
<evidence type="ECO:0000256" key="7">
    <source>
        <dbReference type="ARBA" id="ARBA00029873"/>
    </source>
</evidence>
<dbReference type="InterPro" id="IPR001841">
    <property type="entry name" value="Znf_RING"/>
</dbReference>
<evidence type="ECO:0000256" key="9">
    <source>
        <dbReference type="PROSITE-ProRule" id="PRU00175"/>
    </source>
</evidence>
<dbReference type="GO" id="GO:0006357">
    <property type="term" value="P:regulation of transcription by RNA polymerase II"/>
    <property type="evidence" value="ECO:0007669"/>
    <property type="project" value="TreeGrafter"/>
</dbReference>
<dbReference type="PROSITE" id="PS00518">
    <property type="entry name" value="ZF_RING_1"/>
    <property type="match status" value="1"/>
</dbReference>
<name>A0A4P9XWF1_9FUNG</name>
<dbReference type="Gene3D" id="3.30.40.10">
    <property type="entry name" value="Zinc/RING finger domain, C3HC4 (zinc finger)"/>
    <property type="match status" value="1"/>
</dbReference>
<dbReference type="PANTHER" id="PTHR12683">
    <property type="entry name" value="CDK-ACTIVATING KINASE ASSEMBLY FACTOR MAT1"/>
    <property type="match status" value="1"/>
</dbReference>
<keyword evidence="12" id="KW-1185">Reference proteome</keyword>
<protein>
    <recommendedName>
        <fullName evidence="2">RNA polymerase II transcription factor B subunit 3</fullName>
    </recommendedName>
    <alternativeName>
        <fullName evidence="8">RNA polymerase II transcription factor B 38 kDa subunit</fullName>
    </alternativeName>
    <alternativeName>
        <fullName evidence="7">RNA polymerase II transcription factor B p38 subunit</fullName>
    </alternativeName>
</protein>
<evidence type="ECO:0000313" key="11">
    <source>
        <dbReference type="EMBL" id="RKP10663.1"/>
    </source>
</evidence>
<evidence type="ECO:0000256" key="6">
    <source>
        <dbReference type="ARBA" id="ARBA00023242"/>
    </source>
</evidence>
<keyword evidence="5" id="KW-0862">Zinc</keyword>
<evidence type="ECO:0000313" key="12">
    <source>
        <dbReference type="Proteomes" id="UP000271241"/>
    </source>
</evidence>
<dbReference type="AlphaFoldDB" id="A0A4P9XWF1"/>
<dbReference type="SUPFAM" id="SSF57850">
    <property type="entry name" value="RING/U-box"/>
    <property type="match status" value="1"/>
</dbReference>
<dbReference type="GO" id="GO:0006281">
    <property type="term" value="P:DNA repair"/>
    <property type="evidence" value="ECO:0007669"/>
    <property type="project" value="TreeGrafter"/>
</dbReference>
<keyword evidence="6" id="KW-0539">Nucleus</keyword>
<dbReference type="STRING" id="78915.A0A4P9XWF1"/>
<evidence type="ECO:0000256" key="8">
    <source>
        <dbReference type="ARBA" id="ARBA00033277"/>
    </source>
</evidence>
<dbReference type="InterPro" id="IPR015877">
    <property type="entry name" value="MAT1_centre"/>
</dbReference>
<organism evidence="11 12">
    <name type="scientific">Thamnocephalis sphaerospora</name>
    <dbReference type="NCBI Taxonomy" id="78915"/>
    <lineage>
        <taxon>Eukaryota</taxon>
        <taxon>Fungi</taxon>
        <taxon>Fungi incertae sedis</taxon>
        <taxon>Zoopagomycota</taxon>
        <taxon>Zoopagomycotina</taxon>
        <taxon>Zoopagomycetes</taxon>
        <taxon>Zoopagales</taxon>
        <taxon>Sigmoideomycetaceae</taxon>
        <taxon>Thamnocephalis</taxon>
    </lineage>
</organism>
<dbReference type="GO" id="GO:0005675">
    <property type="term" value="C:transcription factor TFIIH holo complex"/>
    <property type="evidence" value="ECO:0007669"/>
    <property type="project" value="TreeGrafter"/>
</dbReference>
<reference evidence="12" key="1">
    <citation type="journal article" date="2018" name="Nat. Microbiol.">
        <title>Leveraging single-cell genomics to expand the fungal tree of life.</title>
        <authorList>
            <person name="Ahrendt S.R."/>
            <person name="Quandt C.A."/>
            <person name="Ciobanu D."/>
            <person name="Clum A."/>
            <person name="Salamov A."/>
            <person name="Andreopoulos B."/>
            <person name="Cheng J.F."/>
            <person name="Woyke T."/>
            <person name="Pelin A."/>
            <person name="Henrissat B."/>
            <person name="Reynolds N.K."/>
            <person name="Benny G.L."/>
            <person name="Smith M.E."/>
            <person name="James T.Y."/>
            <person name="Grigoriev I.V."/>
        </authorList>
    </citation>
    <scope>NUCLEOTIDE SEQUENCE [LARGE SCALE GENOMIC DNA]</scope>
    <source>
        <strain evidence="12">RSA 1356</strain>
    </source>
</reference>
<accession>A0A4P9XWF1</accession>
<keyword evidence="11" id="KW-0418">Kinase</keyword>
<dbReference type="Pfam" id="PF17121">
    <property type="entry name" value="zf-C3HC4_5"/>
    <property type="match status" value="1"/>
</dbReference>
<evidence type="ECO:0000256" key="5">
    <source>
        <dbReference type="ARBA" id="ARBA00022833"/>
    </source>
</evidence>
<dbReference type="EMBL" id="KZ992442">
    <property type="protein sequence ID" value="RKP10663.1"/>
    <property type="molecule type" value="Genomic_DNA"/>
</dbReference>
<dbReference type="OrthoDB" id="5963at2759"/>
<evidence type="ECO:0000256" key="2">
    <source>
        <dbReference type="ARBA" id="ARBA00022257"/>
    </source>
</evidence>
<comment type="subcellular location">
    <subcellularLocation>
        <location evidence="1">Nucleus</location>
    </subcellularLocation>
</comment>
<evidence type="ECO:0000256" key="1">
    <source>
        <dbReference type="ARBA" id="ARBA00004123"/>
    </source>
</evidence>
<dbReference type="Pfam" id="PF06391">
    <property type="entry name" value="MAT1"/>
    <property type="match status" value="1"/>
</dbReference>
<keyword evidence="11" id="KW-0808">Transferase</keyword>
<evidence type="ECO:0000256" key="3">
    <source>
        <dbReference type="ARBA" id="ARBA00022723"/>
    </source>
</evidence>
<evidence type="ECO:0000256" key="4">
    <source>
        <dbReference type="ARBA" id="ARBA00022771"/>
    </source>
</evidence>
<keyword evidence="4 9" id="KW-0863">Zinc-finger</keyword>
<feature type="domain" description="RING-type" evidence="10">
    <location>
        <begin position="20"/>
        <end position="64"/>
    </location>
</feature>
<dbReference type="InterPro" id="IPR013083">
    <property type="entry name" value="Znf_RING/FYVE/PHD"/>
</dbReference>
<dbReference type="Proteomes" id="UP000271241">
    <property type="component" value="Unassembled WGS sequence"/>
</dbReference>
<evidence type="ECO:0000259" key="10">
    <source>
        <dbReference type="PROSITE" id="PS50089"/>
    </source>
</evidence>
<dbReference type="InterPro" id="IPR017907">
    <property type="entry name" value="Znf_RING_CS"/>
</dbReference>
<keyword evidence="3" id="KW-0479">Metal-binding</keyword>
<dbReference type="PANTHER" id="PTHR12683:SF13">
    <property type="entry name" value="CDK-ACTIVATING KINASE ASSEMBLY FACTOR MAT1"/>
    <property type="match status" value="1"/>
</dbReference>
<gene>
    <name evidence="11" type="ORF">THASP1DRAFT_12522</name>
</gene>